<feature type="compositionally biased region" description="Polar residues" evidence="1">
    <location>
        <begin position="308"/>
        <end position="317"/>
    </location>
</feature>
<reference evidence="2" key="1">
    <citation type="submission" date="2020-08" db="EMBL/GenBank/DDBJ databases">
        <title>Spodoptera exigua strain:BAW_Kor-Di-RS1 Genome sequencing and assembly.</title>
        <authorList>
            <person name="Kim J."/>
            <person name="Nam H.Y."/>
            <person name="Kwon M."/>
            <person name="Choi J.H."/>
            <person name="Cho S.R."/>
            <person name="Kim G.-H."/>
        </authorList>
    </citation>
    <scope>NUCLEOTIDE SEQUENCE</scope>
    <source>
        <strain evidence="2">BAW_Kor-Di-RS1</strain>
        <tissue evidence="2">Whole-body</tissue>
    </source>
</reference>
<sequence length="374" mass="41716">CLSDGNDHDQSTCIMTPYEKGTRINIYSALHTAVNLESTVPLVVSESEDIEDYVKRKIRKIEKKLKRHRQRSSSQDSLKIIDEPLRSDNYESHLQPSELPLQAIENIQHDTDFNIEEVHPPNDMANTLLESADVAHCNVSSEPVAHDTATAAVQEVVPLIQVLLSENCKNINAPLLNQEVRAALTEALSKKDKAIENKQKQIALIITCLGEALSQVLSTDSTNIKLLKSLTDAGKLACDLQHSESMIRRSFVCSSIKKEIKDHLYTTPIDSHLFGSQLGDVLKAAKAIHKTGTEMKTGAPIPGPPRRFTNQPQNLNTRRPVPSHGRQTGAAARHSTMPAQNGRQNYQRQHRRAPPQQQPRGPYKRSQTQAPLRR</sequence>
<accession>A0A835G0C5</accession>
<organism evidence="2 3">
    <name type="scientific">Spodoptera exigua</name>
    <name type="common">Beet armyworm</name>
    <name type="synonym">Noctua fulgens</name>
    <dbReference type="NCBI Taxonomy" id="7107"/>
    <lineage>
        <taxon>Eukaryota</taxon>
        <taxon>Metazoa</taxon>
        <taxon>Ecdysozoa</taxon>
        <taxon>Arthropoda</taxon>
        <taxon>Hexapoda</taxon>
        <taxon>Insecta</taxon>
        <taxon>Pterygota</taxon>
        <taxon>Neoptera</taxon>
        <taxon>Endopterygota</taxon>
        <taxon>Lepidoptera</taxon>
        <taxon>Glossata</taxon>
        <taxon>Ditrysia</taxon>
        <taxon>Noctuoidea</taxon>
        <taxon>Noctuidae</taxon>
        <taxon>Amphipyrinae</taxon>
        <taxon>Spodoptera</taxon>
    </lineage>
</organism>
<feature type="compositionally biased region" description="Polar residues" evidence="1">
    <location>
        <begin position="337"/>
        <end position="346"/>
    </location>
</feature>
<evidence type="ECO:0000313" key="2">
    <source>
        <dbReference type="EMBL" id="KAF9404917.1"/>
    </source>
</evidence>
<gene>
    <name evidence="2" type="ORF">HW555_014099</name>
</gene>
<dbReference type="AlphaFoldDB" id="A0A835G0C5"/>
<proteinExistence type="predicted"/>
<dbReference type="PANTHER" id="PTHR34239:SF2">
    <property type="entry name" value="TRANSPOSABLE ELEMENT P TRANSPOSASE_THAP9 CONSERVED DOMAIN-CONTAINING PROTEIN"/>
    <property type="match status" value="1"/>
</dbReference>
<comment type="caution">
    <text evidence="2">The sequence shown here is derived from an EMBL/GenBank/DDBJ whole genome shotgun (WGS) entry which is preliminary data.</text>
</comment>
<feature type="non-terminal residue" evidence="2">
    <location>
        <position position="374"/>
    </location>
</feature>
<protein>
    <submittedName>
        <fullName evidence="2">Uncharacterized protein</fullName>
    </submittedName>
</protein>
<keyword evidence="3" id="KW-1185">Reference proteome</keyword>
<dbReference type="PANTHER" id="PTHR34239">
    <property type="entry name" value="APPLE DOMAIN-CONTAINING PROTEIN"/>
    <property type="match status" value="1"/>
</dbReference>
<dbReference type="Proteomes" id="UP000648187">
    <property type="component" value="Unassembled WGS sequence"/>
</dbReference>
<evidence type="ECO:0000313" key="3">
    <source>
        <dbReference type="Proteomes" id="UP000648187"/>
    </source>
</evidence>
<dbReference type="EMBL" id="JACKWZ010000854">
    <property type="protein sequence ID" value="KAF9404917.1"/>
    <property type="molecule type" value="Genomic_DNA"/>
</dbReference>
<feature type="compositionally biased region" description="Polar residues" evidence="1">
    <location>
        <begin position="365"/>
        <end position="374"/>
    </location>
</feature>
<feature type="region of interest" description="Disordered" evidence="1">
    <location>
        <begin position="293"/>
        <end position="374"/>
    </location>
</feature>
<name>A0A835G0C5_SPOEX</name>
<evidence type="ECO:0000256" key="1">
    <source>
        <dbReference type="SAM" id="MobiDB-lite"/>
    </source>
</evidence>